<dbReference type="EMBL" id="CALTRL010005971">
    <property type="protein sequence ID" value="CAH7688331.1"/>
    <property type="molecule type" value="Genomic_DNA"/>
</dbReference>
<evidence type="ECO:0000256" key="1">
    <source>
        <dbReference type="ARBA" id="ARBA00022490"/>
    </source>
</evidence>
<dbReference type="GO" id="GO:0005852">
    <property type="term" value="C:eukaryotic translation initiation factor 3 complex"/>
    <property type="evidence" value="ECO:0007669"/>
    <property type="project" value="InterPro"/>
</dbReference>
<dbReference type="GO" id="GO:0003723">
    <property type="term" value="F:RNA binding"/>
    <property type="evidence" value="ECO:0007669"/>
    <property type="project" value="UniProtKB-KW"/>
</dbReference>
<evidence type="ECO:0000256" key="3">
    <source>
        <dbReference type="ARBA" id="ARBA00022884"/>
    </source>
</evidence>
<dbReference type="GO" id="GO:0003743">
    <property type="term" value="F:translation initiation factor activity"/>
    <property type="evidence" value="ECO:0007669"/>
    <property type="project" value="UniProtKB-KW"/>
</dbReference>
<dbReference type="AlphaFoldDB" id="A0AAV0BPP1"/>
<reference evidence="5" key="1">
    <citation type="submission" date="2022-06" db="EMBL/GenBank/DDBJ databases">
        <authorList>
            <consortium name="SYNGENTA / RWTH Aachen University"/>
        </authorList>
    </citation>
    <scope>NUCLEOTIDE SEQUENCE</scope>
</reference>
<keyword evidence="6" id="KW-1185">Reference proteome</keyword>
<keyword evidence="4" id="KW-0648">Protein biosynthesis</keyword>
<proteinExistence type="predicted"/>
<dbReference type="Pfam" id="PF05091">
    <property type="entry name" value="eIF-3_zeta"/>
    <property type="match status" value="1"/>
</dbReference>
<dbReference type="PANTHER" id="PTHR12399:SF0">
    <property type="entry name" value="EUKARYOTIC TRANSLATION INITIATION FACTOR 3 SUBUNIT D"/>
    <property type="match status" value="1"/>
</dbReference>
<name>A0AAV0BPP1_PHAPC</name>
<dbReference type="PANTHER" id="PTHR12399">
    <property type="entry name" value="EUKARYOTIC TRANSLATION INITIATION FACTOR 3 SUBUNIT 7"/>
    <property type="match status" value="1"/>
</dbReference>
<accession>A0AAV0BPP1</accession>
<dbReference type="InterPro" id="IPR007783">
    <property type="entry name" value="eIF3d"/>
</dbReference>
<sequence length="232" mass="25731">MVDWLVRLGQEVLENFAVNIGDGWVKQLVNVTIWPLMIITGLGLRGAVGRTGKISKLVKGACGKQSKPLEAINKQDREERLNGRRLICTSRGKSLKKEAHVTVWVTRSGRKDDEEQMDGISLVVMEGSSSLMVGSADQMKMGYISRANLRDASRHVILGHQQYELKDFAYQINSLLMEDPNKPMRQLANSHGPDQSLVPSTRVWIGLMAKGKMRSGIEVGSVIGLERNCTCL</sequence>
<comment type="caution">
    <text evidence="5">The sequence shown here is derived from an EMBL/GenBank/DDBJ whole genome shotgun (WGS) entry which is preliminary data.</text>
</comment>
<evidence type="ECO:0000256" key="4">
    <source>
        <dbReference type="ARBA" id="ARBA00022917"/>
    </source>
</evidence>
<dbReference type="Proteomes" id="UP001153365">
    <property type="component" value="Unassembled WGS sequence"/>
</dbReference>
<keyword evidence="2" id="KW-0396">Initiation factor</keyword>
<keyword evidence="1" id="KW-0963">Cytoplasm</keyword>
<evidence type="ECO:0000256" key="2">
    <source>
        <dbReference type="ARBA" id="ARBA00022540"/>
    </source>
</evidence>
<gene>
    <name evidence="5" type="ORF">PPACK8108_LOCUS23284</name>
</gene>
<keyword evidence="3" id="KW-0694">RNA-binding</keyword>
<organism evidence="5 6">
    <name type="scientific">Phakopsora pachyrhizi</name>
    <name type="common">Asian soybean rust disease fungus</name>
    <dbReference type="NCBI Taxonomy" id="170000"/>
    <lineage>
        <taxon>Eukaryota</taxon>
        <taxon>Fungi</taxon>
        <taxon>Dikarya</taxon>
        <taxon>Basidiomycota</taxon>
        <taxon>Pucciniomycotina</taxon>
        <taxon>Pucciniomycetes</taxon>
        <taxon>Pucciniales</taxon>
        <taxon>Phakopsoraceae</taxon>
        <taxon>Phakopsora</taxon>
    </lineage>
</organism>
<evidence type="ECO:0000313" key="6">
    <source>
        <dbReference type="Proteomes" id="UP001153365"/>
    </source>
</evidence>
<evidence type="ECO:0000313" key="5">
    <source>
        <dbReference type="EMBL" id="CAH7688331.1"/>
    </source>
</evidence>
<protein>
    <submittedName>
        <fullName evidence="5">Uncharacterized protein</fullName>
    </submittedName>
</protein>